<dbReference type="Proteomes" id="UP001174909">
    <property type="component" value="Unassembled WGS sequence"/>
</dbReference>
<sequence length="107" mass="11945">MLDNPNIVFIMMCRKGISLDSFLGDRSTESIESNRDGPFAIHVSTFEPHSPYHGPFMDINDPATLHVGPAFLQKPESVSLVNCVRDMAARIPIWRHRTGDTAHLPTT</sequence>
<dbReference type="InterPro" id="IPR017850">
    <property type="entry name" value="Alkaline_phosphatase_core_sf"/>
</dbReference>
<dbReference type="EMBL" id="CASHTH010001547">
    <property type="protein sequence ID" value="CAI8016660.1"/>
    <property type="molecule type" value="Genomic_DNA"/>
</dbReference>
<dbReference type="SUPFAM" id="SSF53649">
    <property type="entry name" value="Alkaline phosphatase-like"/>
    <property type="match status" value="1"/>
</dbReference>
<gene>
    <name evidence="1" type="ORF">GBAR_LOCUS10203</name>
</gene>
<keyword evidence="2" id="KW-1185">Reference proteome</keyword>
<proteinExistence type="predicted"/>
<reference evidence="1" key="1">
    <citation type="submission" date="2023-03" db="EMBL/GenBank/DDBJ databases">
        <authorList>
            <person name="Steffen K."/>
            <person name="Cardenas P."/>
        </authorList>
    </citation>
    <scope>NUCLEOTIDE SEQUENCE</scope>
</reference>
<evidence type="ECO:0000313" key="1">
    <source>
        <dbReference type="EMBL" id="CAI8016660.1"/>
    </source>
</evidence>
<evidence type="ECO:0000313" key="2">
    <source>
        <dbReference type="Proteomes" id="UP001174909"/>
    </source>
</evidence>
<accession>A0AA35WJG4</accession>
<name>A0AA35WJG4_GEOBA</name>
<organism evidence="1 2">
    <name type="scientific">Geodia barretti</name>
    <name type="common">Barrett's horny sponge</name>
    <dbReference type="NCBI Taxonomy" id="519541"/>
    <lineage>
        <taxon>Eukaryota</taxon>
        <taxon>Metazoa</taxon>
        <taxon>Porifera</taxon>
        <taxon>Demospongiae</taxon>
        <taxon>Heteroscleromorpha</taxon>
        <taxon>Tetractinellida</taxon>
        <taxon>Astrophorina</taxon>
        <taxon>Geodiidae</taxon>
        <taxon>Geodia</taxon>
    </lineage>
</organism>
<dbReference type="AlphaFoldDB" id="A0AA35WJG4"/>
<evidence type="ECO:0008006" key="3">
    <source>
        <dbReference type="Google" id="ProtNLM"/>
    </source>
</evidence>
<protein>
    <recommendedName>
        <fullName evidence="3">Sulfatase N-terminal domain-containing protein</fullName>
    </recommendedName>
</protein>
<comment type="caution">
    <text evidence="1">The sequence shown here is derived from an EMBL/GenBank/DDBJ whole genome shotgun (WGS) entry which is preliminary data.</text>
</comment>